<sequence>MENAKKDVAKSLDLNNLDLLEYIPYLLQDLFDMGTNPNSVLEVIKKHDIIKSPHAKILDLGCGKGAVSIAIAKELGFKIYGVDWMAAFIEEAKKYAFKFGVSNLCRFEVGDIKDIVKTEIGCDLIIFGAIGQIFGDYKQTLSSLSRCIKNGGYLIIDDGYIDDNSDYSDENYMKHCTLLKIINESGFILVEEKIENNVQDTNKSYFKLIKKRAEELKKRNPENALLFEDYVKSQETENYVLENKVKCAVFILKKK</sequence>
<name>A0A150J5E6_9EURY</name>
<dbReference type="SUPFAM" id="SSF53335">
    <property type="entry name" value="S-adenosyl-L-methionine-dependent methyltransferases"/>
    <property type="match status" value="1"/>
</dbReference>
<evidence type="ECO:0000259" key="1">
    <source>
        <dbReference type="Pfam" id="PF13847"/>
    </source>
</evidence>
<proteinExistence type="predicted"/>
<dbReference type="AlphaFoldDB" id="A0A150J5E6"/>
<keyword evidence="2" id="KW-0808">Transferase</keyword>
<dbReference type="Pfam" id="PF13847">
    <property type="entry name" value="Methyltransf_31"/>
    <property type="match status" value="1"/>
</dbReference>
<accession>A0A150J5E6</accession>
<comment type="caution">
    <text evidence="2">The sequence shown here is derived from an EMBL/GenBank/DDBJ whole genome shotgun (WGS) entry which is preliminary data.</text>
</comment>
<dbReference type="InterPro" id="IPR029063">
    <property type="entry name" value="SAM-dependent_MTases_sf"/>
</dbReference>
<organism evidence="2 3">
    <name type="scientific">Candidatus Methanofastidiosum methylothiophilum</name>
    <dbReference type="NCBI Taxonomy" id="1705564"/>
    <lineage>
        <taxon>Archaea</taxon>
        <taxon>Methanobacteriati</taxon>
        <taxon>Methanobacteriota</taxon>
        <taxon>Stenosarchaea group</taxon>
        <taxon>Candidatus Methanofastidiosia</taxon>
        <taxon>Candidatus Methanofastidiosales</taxon>
        <taxon>Candidatus Methanofastidiosaceae</taxon>
        <taxon>Candidatus Methanofastidiosum</taxon>
    </lineage>
</organism>
<keyword evidence="2" id="KW-0489">Methyltransferase</keyword>
<dbReference type="GO" id="GO:0008168">
    <property type="term" value="F:methyltransferase activity"/>
    <property type="evidence" value="ECO:0007669"/>
    <property type="project" value="UniProtKB-KW"/>
</dbReference>
<dbReference type="PATRIC" id="fig|1705409.3.peg.822"/>
<dbReference type="CDD" id="cd02440">
    <property type="entry name" value="AdoMet_MTases"/>
    <property type="match status" value="1"/>
</dbReference>
<dbReference type="InterPro" id="IPR025714">
    <property type="entry name" value="Methyltranfer_dom"/>
</dbReference>
<reference evidence="2 3" key="1">
    <citation type="journal article" date="2016" name="ISME J.">
        <title>Chasing the elusive Euryarchaeota class WSA2: genomes reveal a uniquely fastidious methyl-reducing methanogen.</title>
        <authorList>
            <person name="Nobu M.K."/>
            <person name="Narihiro T."/>
            <person name="Kuroda K."/>
            <person name="Mei R."/>
            <person name="Liu W.T."/>
        </authorList>
    </citation>
    <scope>NUCLEOTIDE SEQUENCE [LARGE SCALE GENOMIC DNA]</scope>
    <source>
        <strain evidence="2">U1lsi0528_Bin055</strain>
    </source>
</reference>
<dbReference type="Proteomes" id="UP000075398">
    <property type="component" value="Unassembled WGS sequence"/>
</dbReference>
<dbReference type="EMBL" id="LNGC01000023">
    <property type="protein sequence ID" value="KYC52467.1"/>
    <property type="molecule type" value="Genomic_DNA"/>
</dbReference>
<feature type="domain" description="Methyltransferase" evidence="1">
    <location>
        <begin position="52"/>
        <end position="180"/>
    </location>
</feature>
<dbReference type="GO" id="GO:0032259">
    <property type="term" value="P:methylation"/>
    <property type="evidence" value="ECO:0007669"/>
    <property type="project" value="UniProtKB-KW"/>
</dbReference>
<evidence type="ECO:0000313" key="3">
    <source>
        <dbReference type="Proteomes" id="UP000075398"/>
    </source>
</evidence>
<dbReference type="PANTHER" id="PTHR43861">
    <property type="entry name" value="TRANS-ACONITATE 2-METHYLTRANSFERASE-RELATED"/>
    <property type="match status" value="1"/>
</dbReference>
<evidence type="ECO:0000313" key="2">
    <source>
        <dbReference type="EMBL" id="KYC52467.1"/>
    </source>
</evidence>
<dbReference type="Gene3D" id="3.40.50.150">
    <property type="entry name" value="Vaccinia Virus protein VP39"/>
    <property type="match status" value="1"/>
</dbReference>
<gene>
    <name evidence="2" type="ORF">AMQ22_00803</name>
</gene>
<protein>
    <submittedName>
        <fullName evidence="2">Arsenite S-adenosylmethyltransferase</fullName>
    </submittedName>
</protein>